<gene>
    <name evidence="5" type="ORF">PHET_04052</name>
</gene>
<sequence>MLYSTDSLVSTDVETKQIIKLADGKRITGLIIHLPLPSLPQVRAFYGIRYASLGGSEGAQRILSGSFHSRRDKVNGTTYPQASPHRFSHSVASFFYESPQGVQSKTVLAPVCPQPMLDPQMIDHECLSTERDRLKRLKPFLNYQTEDCLTLNIYVPFPDRVNFVYEKKRPIIFFVHGGDSFEYGTGNAYDLSVLASFSGFICVTFNYRLGILGFLSLRDGQINGNFGLFDLQAAILWIRTNIDRFGGDPHHISLMGYGHGAALVHLYSLSKLAQGPGGKGIKRLILLNGSGLTPWATSGLEQEVMQQLARKLNIDELKPTEKNTENLIMNGTDQLLAGATSEHRDSLKYLEPYTTAAPGIFAVSSNKTMNKTAPTPRPTVSQQIARQLRTLSLDKILELQRNLTTHHCGTSLGPVFSRHLFPRFLINKALTSSLGYISLPSSYDKQLPITATLFTKADLLVGVVSNAGIQIYRKSQWYGSSLSKGLPECARYLFNSDGRAVSELLQYFYGRQTAREPHANTVMEDQKKEIITILTDGLYLAPAFQTLQLHETLQRMERVNEQPARRYMSIFHQPSELRDQNDFGSINKLQEPEAVDDLAYWYGAPLVSPNRLDPFGSSYSKDATGLSRRLLSFLTNFVRNGNPNDVNPLRTGNQNTSLYWPEYTENAKAYMSIAPLPINKPLSGSWNSDQRDEEQFKIIFSKHTDRLSVWSQLLPRISGLPKRVKYRSITSKPNSTTASMEQTNLCNTSAITVPVIEPWNPAPGSIQSLTYFFHLRDRQRSKADLGLHGNAATNVQSSSLSDLDTNFEADFVEDIESLDLASEQGSNFSHIQISTEGITISQPQELHVQEHQNVWHAKPISSRQEPHSSFSPSFRSALLWIIATGLTLFLLNALVFIGIYYQAQRLQCNSISQHTDQGNRSYPANKITIRNVSVMPLEPNTKSHKPSGCYPRASHREKRRLVQQCSGNDRRPGKFSVFCGSHVP</sequence>
<dbReference type="AlphaFoldDB" id="A0A8J4T260"/>
<dbReference type="Gene3D" id="3.40.50.1820">
    <property type="entry name" value="alpha/beta hydrolase"/>
    <property type="match status" value="1"/>
</dbReference>
<feature type="domain" description="Carboxylesterase type B" evidence="4">
    <location>
        <begin position="100"/>
        <end position="318"/>
    </location>
</feature>
<organism evidence="5 6">
    <name type="scientific">Paragonimus heterotremus</name>
    <dbReference type="NCBI Taxonomy" id="100268"/>
    <lineage>
        <taxon>Eukaryota</taxon>
        <taxon>Metazoa</taxon>
        <taxon>Spiralia</taxon>
        <taxon>Lophotrochozoa</taxon>
        <taxon>Platyhelminthes</taxon>
        <taxon>Trematoda</taxon>
        <taxon>Digenea</taxon>
        <taxon>Plagiorchiida</taxon>
        <taxon>Troglotremata</taxon>
        <taxon>Troglotrematidae</taxon>
        <taxon>Paragonimus</taxon>
    </lineage>
</organism>
<evidence type="ECO:0000256" key="2">
    <source>
        <dbReference type="ARBA" id="ARBA00022729"/>
    </source>
</evidence>
<keyword evidence="3" id="KW-1133">Transmembrane helix</keyword>
<accession>A0A8J4T260</accession>
<dbReference type="InterPro" id="IPR051093">
    <property type="entry name" value="Neuroligin/BSAL"/>
</dbReference>
<evidence type="ECO:0000313" key="6">
    <source>
        <dbReference type="Proteomes" id="UP000748531"/>
    </source>
</evidence>
<proteinExistence type="inferred from homology"/>
<evidence type="ECO:0000313" key="5">
    <source>
        <dbReference type="EMBL" id="KAF5402440.1"/>
    </source>
</evidence>
<dbReference type="SUPFAM" id="SSF53474">
    <property type="entry name" value="alpha/beta-Hydrolases"/>
    <property type="match status" value="1"/>
</dbReference>
<evidence type="ECO:0000259" key="4">
    <source>
        <dbReference type="Pfam" id="PF00135"/>
    </source>
</evidence>
<reference evidence="5" key="1">
    <citation type="submission" date="2019-05" db="EMBL/GenBank/DDBJ databases">
        <title>Annotation for the trematode Paragonimus heterotremus.</title>
        <authorList>
            <person name="Choi Y.-J."/>
        </authorList>
    </citation>
    <scope>NUCLEOTIDE SEQUENCE</scope>
    <source>
        <strain evidence="5">LC</strain>
    </source>
</reference>
<dbReference type="OrthoDB" id="408631at2759"/>
<feature type="domain" description="Carboxylesterase type B" evidence="4">
    <location>
        <begin position="379"/>
        <end position="675"/>
    </location>
</feature>
<keyword evidence="2" id="KW-0732">Signal</keyword>
<keyword evidence="3" id="KW-0472">Membrane</keyword>
<dbReference type="EMBL" id="LUCH01001812">
    <property type="protein sequence ID" value="KAF5402440.1"/>
    <property type="molecule type" value="Genomic_DNA"/>
</dbReference>
<keyword evidence="3" id="KW-0812">Transmembrane</keyword>
<dbReference type="PANTHER" id="PTHR43903">
    <property type="entry name" value="NEUROLIGIN"/>
    <property type="match status" value="1"/>
</dbReference>
<dbReference type="InterPro" id="IPR002018">
    <property type="entry name" value="CarbesteraseB"/>
</dbReference>
<dbReference type="Pfam" id="PF00135">
    <property type="entry name" value="COesterase"/>
    <property type="match status" value="2"/>
</dbReference>
<name>A0A8J4T260_9TREM</name>
<dbReference type="PROSITE" id="PS00941">
    <property type="entry name" value="CARBOXYLESTERASE_B_2"/>
    <property type="match status" value="1"/>
</dbReference>
<dbReference type="InterPro" id="IPR029058">
    <property type="entry name" value="AB_hydrolase_fold"/>
</dbReference>
<feature type="transmembrane region" description="Helical" evidence="3">
    <location>
        <begin position="877"/>
        <end position="901"/>
    </location>
</feature>
<comment type="caution">
    <text evidence="5">The sequence shown here is derived from an EMBL/GenBank/DDBJ whole genome shotgun (WGS) entry which is preliminary data.</text>
</comment>
<evidence type="ECO:0000256" key="3">
    <source>
        <dbReference type="SAM" id="Phobius"/>
    </source>
</evidence>
<keyword evidence="6" id="KW-1185">Reference proteome</keyword>
<dbReference type="InterPro" id="IPR019819">
    <property type="entry name" value="Carboxylesterase_B_CS"/>
</dbReference>
<evidence type="ECO:0000256" key="1">
    <source>
        <dbReference type="ARBA" id="ARBA00005964"/>
    </source>
</evidence>
<dbReference type="Proteomes" id="UP000748531">
    <property type="component" value="Unassembled WGS sequence"/>
</dbReference>
<protein>
    <submittedName>
        <fullName evidence="5">Carboxylesterase</fullName>
    </submittedName>
</protein>
<comment type="similarity">
    <text evidence="1">Belongs to the type-B carboxylesterase/lipase family.</text>
</comment>